<protein>
    <submittedName>
        <fullName evidence="1">Uncharacterized protein</fullName>
    </submittedName>
</protein>
<reference evidence="1" key="1">
    <citation type="submission" date="2021-06" db="EMBL/GenBank/DDBJ databases">
        <title>Updating the genus Pseudomonas: Description of 43 new species and partition of the Pseudomonas putida group.</title>
        <authorList>
            <person name="Girard L."/>
            <person name="Lood C."/>
            <person name="Vandamme P."/>
            <person name="Rokni-Zadeh H."/>
            <person name="Van Noort V."/>
            <person name="Hofte M."/>
            <person name="Lavigne R."/>
            <person name="De Mot R."/>
        </authorList>
    </citation>
    <scope>NUCLEOTIDE SEQUENCE</scope>
    <source>
        <strain evidence="1">SWRI79</strain>
    </source>
</reference>
<name>A0ABS6Q2S4_9PSED</name>
<comment type="caution">
    <text evidence="1">The sequence shown here is derived from an EMBL/GenBank/DDBJ whole genome shotgun (WGS) entry which is preliminary data.</text>
</comment>
<dbReference type="RefSeq" id="WP_217858612.1">
    <property type="nucleotide sequence ID" value="NZ_JAHSTV010000016.1"/>
</dbReference>
<organism evidence="1 2">
    <name type="scientific">Pseudomonas farris</name>
    <dbReference type="NCBI Taxonomy" id="2841207"/>
    <lineage>
        <taxon>Bacteria</taxon>
        <taxon>Pseudomonadati</taxon>
        <taxon>Pseudomonadota</taxon>
        <taxon>Gammaproteobacteria</taxon>
        <taxon>Pseudomonadales</taxon>
        <taxon>Pseudomonadaceae</taxon>
        <taxon>Pseudomonas</taxon>
    </lineage>
</organism>
<dbReference type="Proteomes" id="UP000886900">
    <property type="component" value="Unassembled WGS sequence"/>
</dbReference>
<dbReference type="InterPro" id="IPR051553">
    <property type="entry name" value="Ran_GTPase-activating"/>
</dbReference>
<accession>A0ABS6Q2S4</accession>
<dbReference type="PANTHER" id="PTHR45982:SF1">
    <property type="entry name" value="REGULATOR OF CHROMOSOME CONDENSATION"/>
    <property type="match status" value="1"/>
</dbReference>
<sequence>MATSGSSENVVLALDLPEVLNSTRQVVGADRGVPLSIYDLVEDGKGATVRVSPPLSGTMDPGDVINLWLVGDGAFLDYKIVEDPNAITFLRIPLGRLHPDRVNELYYTITRNSGNIGTSTPPLTLLYNKVRPGLEDASPGDGKHSRLELLLPDAIKYGVGPEFVSAQVCVRYPYCRAYDTITLKCNSQLMTYEVRNDQAPQPPDPGSAIPTSVCFTVTRPFLDSAQRPSNELEFSYTVTDQLRNTPDTVAIWSASYAVDEDLEGTRLPGPILREKENDPTDEPGIIDLEKLGINPLLLIVPTADPRIHAGDKIQALYTAKVGDQPDVEVPATGIVDTDEFGQKRTCVLKVANDKVFVHSTVTASFQVLRGEEVVAASRTAAGRVIGEIVIRLDIVGHRSQTGPHYHSNRSRLVASASAADEIIWTYADEAQGVSGLSFIDDNPEKTLIVTVRKDGETVAQRVLRPCNITGVFNLSGRHSGCITKDDGSVFGWSDSSEMLPPPGLTDVRCVTAGGQAFAALKKNATVFAWGVPSHGGAIELNIEKELINVKELAATAGAFVALLGDGRLVAWGHRDFGGEIPVSLISQLTPAAKIIGNTADFTVLLRDGRVFSWGDTWPNGQLVASAGGATQICASDRAFCALKTNGSIFAWGAPTHGGTLPDNAPAEVRFLASTSAAFGALKVDGSVTAWGNQRFGGEGPSDLQAVTHLTGSTTAFCALKEDGSLVAWGEPGEGGRVPSGLGPALSISASYGSFAAVLNNRLAVSWGVNTSSPSLTPVACAYAAGAHVVLLSADSNLQSVGPNAPDLGALTGLVSYTE</sequence>
<dbReference type="PANTHER" id="PTHR45982">
    <property type="entry name" value="REGULATOR OF CHROMOSOME CONDENSATION"/>
    <property type="match status" value="1"/>
</dbReference>
<keyword evidence="2" id="KW-1185">Reference proteome</keyword>
<proteinExistence type="predicted"/>
<evidence type="ECO:0000313" key="1">
    <source>
        <dbReference type="EMBL" id="MBV4467019.1"/>
    </source>
</evidence>
<gene>
    <name evidence="1" type="ORF">KVG95_27270</name>
</gene>
<dbReference type="EMBL" id="JAHSTV010000016">
    <property type="protein sequence ID" value="MBV4467019.1"/>
    <property type="molecule type" value="Genomic_DNA"/>
</dbReference>
<evidence type="ECO:0000313" key="2">
    <source>
        <dbReference type="Proteomes" id="UP000886900"/>
    </source>
</evidence>